<organism evidence="3 4">
    <name type="scientific">Treponema saccharophilum DSM 2985</name>
    <dbReference type="NCBI Taxonomy" id="907348"/>
    <lineage>
        <taxon>Bacteria</taxon>
        <taxon>Pseudomonadati</taxon>
        <taxon>Spirochaetota</taxon>
        <taxon>Spirochaetia</taxon>
        <taxon>Spirochaetales</taxon>
        <taxon>Treponemataceae</taxon>
        <taxon>Treponema</taxon>
    </lineage>
</organism>
<feature type="compositionally biased region" description="Polar residues" evidence="1">
    <location>
        <begin position="40"/>
        <end position="52"/>
    </location>
</feature>
<dbReference type="Proteomes" id="UP000003571">
    <property type="component" value="Unassembled WGS sequence"/>
</dbReference>
<proteinExistence type="predicted"/>
<dbReference type="AlphaFoldDB" id="H7EHU3"/>
<evidence type="ECO:0000313" key="4">
    <source>
        <dbReference type="Proteomes" id="UP000003571"/>
    </source>
</evidence>
<feature type="signal peptide" evidence="2">
    <location>
        <begin position="1"/>
        <end position="24"/>
    </location>
</feature>
<dbReference type="STRING" id="907348.TresaDRAFT_2309"/>
<evidence type="ECO:0000313" key="3">
    <source>
        <dbReference type="EMBL" id="EIC02883.1"/>
    </source>
</evidence>
<feature type="region of interest" description="Disordered" evidence="1">
    <location>
        <begin position="32"/>
        <end position="52"/>
    </location>
</feature>
<gene>
    <name evidence="3" type="ORF">TresaDRAFT_2309</name>
</gene>
<protein>
    <recommendedName>
        <fullName evidence="5">Outer membrane protein</fullName>
    </recommendedName>
</protein>
<keyword evidence="4" id="KW-1185">Reference proteome</keyword>
<dbReference type="EMBL" id="AGRW01000030">
    <property type="protein sequence ID" value="EIC02883.1"/>
    <property type="molecule type" value="Genomic_DNA"/>
</dbReference>
<dbReference type="PATRIC" id="fig|907348.3.peg.372"/>
<feature type="chain" id="PRO_5003609683" description="Outer membrane protein" evidence="2">
    <location>
        <begin position="25"/>
        <end position="345"/>
    </location>
</feature>
<sequence length="345" mass="38828">MKLCFRKSFAVLTFALALVGFVHAEEAEIGKSGESEKIEGTQQPAEDSTKAQNAQAYVPPATSFHPMVTILGVYLPNNDMIDLKIPYFMPMVHGRFSHRFTEFRKSPELEFIADGEIAPLWLRAGAQFQFKPLPFLTLAAGSDIGTSWGLNLGFLDLDFIGRYDGEKNEYEYFTPFTHWTYDFWANAAVNFDIGSLFTKGKQHFIVGASYKAIYKGMTGISNGEIWLDKGIGENANGLSYSATANMNYIVPNKYFNSVGFSATASGYYSESFFDEKYRISDPTFVDLTFTLNASASIGPRNRFLLMLPVSGKRNFCDEKDLRPITEPDGRKWQWDGIILTFTHIF</sequence>
<name>H7EHU3_9SPIR</name>
<dbReference type="TCDB" id="1.B.56.1.6">
    <property type="family name" value="the spirochaete outer membrane porin (s-omp) family"/>
</dbReference>
<evidence type="ECO:0000256" key="1">
    <source>
        <dbReference type="SAM" id="MobiDB-lite"/>
    </source>
</evidence>
<evidence type="ECO:0000256" key="2">
    <source>
        <dbReference type="SAM" id="SignalP"/>
    </source>
</evidence>
<accession>H7EHU3</accession>
<keyword evidence="2" id="KW-0732">Signal</keyword>
<comment type="caution">
    <text evidence="3">The sequence shown here is derived from an EMBL/GenBank/DDBJ whole genome shotgun (WGS) entry which is preliminary data.</text>
</comment>
<reference evidence="3 4" key="1">
    <citation type="submission" date="2011-09" db="EMBL/GenBank/DDBJ databases">
        <title>The draft genome of Treponema saccharophilum DSM 2985.</title>
        <authorList>
            <consortium name="US DOE Joint Genome Institute (JGI-PGF)"/>
            <person name="Lucas S."/>
            <person name="Copeland A."/>
            <person name="Lapidus A."/>
            <person name="Glavina del Rio T."/>
            <person name="Dalin E."/>
            <person name="Tice H."/>
            <person name="Bruce D."/>
            <person name="Goodwin L."/>
            <person name="Pitluck S."/>
            <person name="Peters L."/>
            <person name="Kyrpides N."/>
            <person name="Mavromatis K."/>
            <person name="Ivanova N."/>
            <person name="Markowitz V."/>
            <person name="Cheng J.-F."/>
            <person name="Hugenholtz P."/>
            <person name="Woyke T."/>
            <person name="Wu D."/>
            <person name="Gronow S."/>
            <person name="Wellnitz S."/>
            <person name="Brambilla E."/>
            <person name="Klenk H.-P."/>
            <person name="Eisen J.A."/>
        </authorList>
    </citation>
    <scope>NUCLEOTIDE SEQUENCE [LARGE SCALE GENOMIC DNA]</scope>
    <source>
        <strain evidence="3 4">DSM 2985</strain>
    </source>
</reference>
<evidence type="ECO:0008006" key="5">
    <source>
        <dbReference type="Google" id="ProtNLM"/>
    </source>
</evidence>